<keyword evidence="3" id="KW-0804">Transcription</keyword>
<evidence type="ECO:0000313" key="7">
    <source>
        <dbReference type="Proteomes" id="UP001477870"/>
    </source>
</evidence>
<dbReference type="SMART" id="SM00346">
    <property type="entry name" value="HTH_ICLR"/>
    <property type="match status" value="1"/>
</dbReference>
<dbReference type="PANTHER" id="PTHR30136:SF35">
    <property type="entry name" value="HTH-TYPE TRANSCRIPTIONAL REGULATOR RV1719"/>
    <property type="match status" value="1"/>
</dbReference>
<dbReference type="Gene3D" id="3.30.450.40">
    <property type="match status" value="1"/>
</dbReference>
<dbReference type="PANTHER" id="PTHR30136">
    <property type="entry name" value="HELIX-TURN-HELIX TRANSCRIPTIONAL REGULATOR, ICLR FAMILY"/>
    <property type="match status" value="1"/>
</dbReference>
<evidence type="ECO:0000259" key="4">
    <source>
        <dbReference type="PROSITE" id="PS51077"/>
    </source>
</evidence>
<evidence type="ECO:0000256" key="2">
    <source>
        <dbReference type="ARBA" id="ARBA00023125"/>
    </source>
</evidence>
<evidence type="ECO:0000256" key="3">
    <source>
        <dbReference type="ARBA" id="ARBA00023163"/>
    </source>
</evidence>
<dbReference type="Pfam" id="PF09339">
    <property type="entry name" value="HTH_IclR"/>
    <property type="match status" value="1"/>
</dbReference>
<feature type="domain" description="IclR-ED" evidence="5">
    <location>
        <begin position="76"/>
        <end position="258"/>
    </location>
</feature>
<organism evidence="6 7">
    <name type="scientific">Ahrensia kielensis</name>
    <dbReference type="NCBI Taxonomy" id="76980"/>
    <lineage>
        <taxon>Bacteria</taxon>
        <taxon>Pseudomonadati</taxon>
        <taxon>Pseudomonadota</taxon>
        <taxon>Alphaproteobacteria</taxon>
        <taxon>Hyphomicrobiales</taxon>
        <taxon>Ahrensiaceae</taxon>
        <taxon>Ahrensia</taxon>
    </lineage>
</organism>
<gene>
    <name evidence="6" type="ORF">WNY59_16195</name>
</gene>
<dbReference type="EMBL" id="JBBMQO010000011">
    <property type="protein sequence ID" value="MEM5503130.1"/>
    <property type="molecule type" value="Genomic_DNA"/>
</dbReference>
<evidence type="ECO:0000313" key="6">
    <source>
        <dbReference type="EMBL" id="MEM5503130.1"/>
    </source>
</evidence>
<protein>
    <submittedName>
        <fullName evidence="6">IclR family transcriptional regulator</fullName>
    </submittedName>
</protein>
<comment type="caution">
    <text evidence="6">The sequence shown here is derived from an EMBL/GenBank/DDBJ whole genome shotgun (WGS) entry which is preliminary data.</text>
</comment>
<evidence type="ECO:0000256" key="1">
    <source>
        <dbReference type="ARBA" id="ARBA00023015"/>
    </source>
</evidence>
<reference evidence="6 7" key="1">
    <citation type="submission" date="2024-03" db="EMBL/GenBank/DDBJ databases">
        <title>Community enrichment and isolation of bacterial strains for fucoidan degradation.</title>
        <authorList>
            <person name="Sichert A."/>
        </authorList>
    </citation>
    <scope>NUCLEOTIDE SEQUENCE [LARGE SCALE GENOMIC DNA]</scope>
    <source>
        <strain evidence="6 7">AS62</strain>
    </source>
</reference>
<dbReference type="InterPro" id="IPR029016">
    <property type="entry name" value="GAF-like_dom_sf"/>
</dbReference>
<name>A0ABU9TAJ1_9HYPH</name>
<dbReference type="InterPro" id="IPR036390">
    <property type="entry name" value="WH_DNA-bd_sf"/>
</dbReference>
<proteinExistence type="predicted"/>
<dbReference type="Pfam" id="PF01614">
    <property type="entry name" value="IclR_C"/>
    <property type="match status" value="1"/>
</dbReference>
<sequence>MIEPGNTNEDGVIPTNLRLLMVLEEMASVGVPITPTEVNQVLGLPKPTIHRLFATLEAEGFIQRDIDGRSYSPGQRMRALSSGILSSLRIRTARLAILTRLGEEIGETLNVALPERDGMIYIDRVETKWPLRIQLPIGTRVPFYCTASGKLYLSSLSPRHLDNYVHATILKQHTKRTLTNPDKLIREIEGVREKGYSIDEEEFMEGMIAVGVPITEANGRLVSTLSFHAPVQRLSMKGALEHIDALKQAAAHLSSLLV</sequence>
<keyword evidence="2" id="KW-0238">DNA-binding</keyword>
<dbReference type="InterPro" id="IPR036388">
    <property type="entry name" value="WH-like_DNA-bd_sf"/>
</dbReference>
<dbReference type="InterPro" id="IPR050707">
    <property type="entry name" value="HTH_MetabolicPath_Reg"/>
</dbReference>
<keyword evidence="1" id="KW-0805">Transcription regulation</keyword>
<dbReference type="PROSITE" id="PS51077">
    <property type="entry name" value="HTH_ICLR"/>
    <property type="match status" value="1"/>
</dbReference>
<dbReference type="PROSITE" id="PS51078">
    <property type="entry name" value="ICLR_ED"/>
    <property type="match status" value="1"/>
</dbReference>
<feature type="domain" description="HTH iclR-type" evidence="4">
    <location>
        <begin position="13"/>
        <end position="75"/>
    </location>
</feature>
<dbReference type="RefSeq" id="WP_342849317.1">
    <property type="nucleotide sequence ID" value="NZ_JBBMQO010000011.1"/>
</dbReference>
<dbReference type="Gene3D" id="1.10.10.10">
    <property type="entry name" value="Winged helix-like DNA-binding domain superfamily/Winged helix DNA-binding domain"/>
    <property type="match status" value="1"/>
</dbReference>
<accession>A0ABU9TAJ1</accession>
<keyword evidence="7" id="KW-1185">Reference proteome</keyword>
<dbReference type="InterPro" id="IPR005471">
    <property type="entry name" value="Tscrpt_reg_IclR_N"/>
</dbReference>
<dbReference type="SUPFAM" id="SSF46785">
    <property type="entry name" value="Winged helix' DNA-binding domain"/>
    <property type="match status" value="1"/>
</dbReference>
<dbReference type="SUPFAM" id="SSF55781">
    <property type="entry name" value="GAF domain-like"/>
    <property type="match status" value="1"/>
</dbReference>
<evidence type="ECO:0000259" key="5">
    <source>
        <dbReference type="PROSITE" id="PS51078"/>
    </source>
</evidence>
<dbReference type="Proteomes" id="UP001477870">
    <property type="component" value="Unassembled WGS sequence"/>
</dbReference>
<dbReference type="InterPro" id="IPR014757">
    <property type="entry name" value="Tscrpt_reg_IclR_C"/>
</dbReference>